<evidence type="ECO:0000313" key="2">
    <source>
        <dbReference type="EMBL" id="GAI70865.1"/>
    </source>
</evidence>
<dbReference type="PANTHER" id="PTHR32154:SF0">
    <property type="entry name" value="PYRUVATE-FLAVODOXIN OXIDOREDUCTASE-RELATED"/>
    <property type="match status" value="1"/>
</dbReference>
<feature type="domain" description="Pyruvate:ferredoxin oxidoreductase core" evidence="1">
    <location>
        <begin position="63"/>
        <end position="166"/>
    </location>
</feature>
<dbReference type="AlphaFoldDB" id="X1S5Y8"/>
<protein>
    <recommendedName>
        <fullName evidence="1">Pyruvate:ferredoxin oxidoreductase core domain-containing protein</fullName>
    </recommendedName>
</protein>
<dbReference type="InterPro" id="IPR033412">
    <property type="entry name" value="PFOR_II"/>
</dbReference>
<dbReference type="Gene3D" id="3.40.50.920">
    <property type="match status" value="1"/>
</dbReference>
<organism evidence="2">
    <name type="scientific">marine sediment metagenome</name>
    <dbReference type="NCBI Taxonomy" id="412755"/>
    <lineage>
        <taxon>unclassified sequences</taxon>
        <taxon>metagenomes</taxon>
        <taxon>ecological metagenomes</taxon>
    </lineage>
</organism>
<dbReference type="Pfam" id="PF17147">
    <property type="entry name" value="PFOR_II"/>
    <property type="match status" value="1"/>
</dbReference>
<comment type="caution">
    <text evidence="2">The sequence shown here is derived from an EMBL/GenBank/DDBJ whole genome shotgun (WGS) entry which is preliminary data.</text>
</comment>
<dbReference type="Gene3D" id="3.40.50.970">
    <property type="match status" value="1"/>
</dbReference>
<reference evidence="2" key="1">
    <citation type="journal article" date="2014" name="Front. Microbiol.">
        <title>High frequency of phylogenetically diverse reductive dehalogenase-homologous genes in deep subseafloor sedimentary metagenomes.</title>
        <authorList>
            <person name="Kawai M."/>
            <person name="Futagami T."/>
            <person name="Toyoda A."/>
            <person name="Takaki Y."/>
            <person name="Nishi S."/>
            <person name="Hori S."/>
            <person name="Arai W."/>
            <person name="Tsubouchi T."/>
            <person name="Morono Y."/>
            <person name="Uchiyama I."/>
            <person name="Ito T."/>
            <person name="Fujiyama A."/>
            <person name="Inagaki F."/>
            <person name="Takami H."/>
        </authorList>
    </citation>
    <scope>NUCLEOTIDE SEQUENCE</scope>
    <source>
        <strain evidence="2">Expedition CK06-06</strain>
    </source>
</reference>
<proteinExistence type="predicted"/>
<sequence>LLDFNNPITIGPVALYDYYMEHKKQEHEALKKSLRIVKDVGKEFGDITGRNYDTLTRYKLDDAEVAIVVLGSTAGTVKAAIDSIRKKGVKAGLLKLRLFRPFPREDIINSLKNVKAIAIMDRSDSFGSFGGPLFSEVRSSVFKKIDAEIVDYIYGLGGRDITIKDIEVIFNEIYEISKTAKVENYVKYFNVR</sequence>
<accession>X1S5Y8</accession>
<dbReference type="PANTHER" id="PTHR32154">
    <property type="entry name" value="PYRUVATE-FLAVODOXIN OXIDOREDUCTASE-RELATED"/>
    <property type="match status" value="1"/>
</dbReference>
<dbReference type="SUPFAM" id="SSF52922">
    <property type="entry name" value="TK C-terminal domain-like"/>
    <property type="match status" value="1"/>
</dbReference>
<dbReference type="FunFam" id="3.40.50.920:FF:000010">
    <property type="entry name" value="Pyruvate ferredoxin oxidoreductase, alpha subunit"/>
    <property type="match status" value="1"/>
</dbReference>
<name>X1S5Y8_9ZZZZ</name>
<dbReference type="GO" id="GO:0006979">
    <property type="term" value="P:response to oxidative stress"/>
    <property type="evidence" value="ECO:0007669"/>
    <property type="project" value="TreeGrafter"/>
</dbReference>
<feature type="non-terminal residue" evidence="2">
    <location>
        <position position="1"/>
    </location>
</feature>
<dbReference type="InterPro" id="IPR050722">
    <property type="entry name" value="Pyruvate:ferred/Flavod_OxRd"/>
</dbReference>
<dbReference type="InterPro" id="IPR009014">
    <property type="entry name" value="Transketo_C/PFOR_II"/>
</dbReference>
<evidence type="ECO:0000259" key="1">
    <source>
        <dbReference type="Pfam" id="PF17147"/>
    </source>
</evidence>
<gene>
    <name evidence="2" type="ORF">S12H4_09369</name>
</gene>
<dbReference type="EMBL" id="BARW01003785">
    <property type="protein sequence ID" value="GAI70865.1"/>
    <property type="molecule type" value="Genomic_DNA"/>
</dbReference>